<evidence type="ECO:0000256" key="1">
    <source>
        <dbReference type="SAM" id="Coils"/>
    </source>
</evidence>
<keyword evidence="3" id="KW-1185">Reference proteome</keyword>
<proteinExistence type="predicted"/>
<sequence length="230" mass="26375">MVDTVRSEDCGSDNNDGGGLVSGMEGIKWRHQDPAMLARRIAADRFDVVLEMICFHRQGFWWPKSSTRYRDHLLLIDVHLNIYALSRIEVAEVEVVDERIQAEDKGERLLIRCTRTLGLENSGPVEGGPSPRQPNYSLQLQPAAQRDGLPSQPSTVMSIVVSLIVSNETLVQEYQHLQRTKEEAAYDKDAVKRVREKNSRLKMENSRLKMQNSRLKIQLTNYQMKERKVL</sequence>
<dbReference type="Proteomes" id="UP001153076">
    <property type="component" value="Unassembled WGS sequence"/>
</dbReference>
<evidence type="ECO:0000313" key="2">
    <source>
        <dbReference type="EMBL" id="KAJ8437771.1"/>
    </source>
</evidence>
<dbReference type="EMBL" id="JAKOGI010000281">
    <property type="protein sequence ID" value="KAJ8437771.1"/>
    <property type="molecule type" value="Genomic_DNA"/>
</dbReference>
<comment type="caution">
    <text evidence="2">The sequence shown here is derived from an EMBL/GenBank/DDBJ whole genome shotgun (WGS) entry which is preliminary data.</text>
</comment>
<evidence type="ECO:0000313" key="3">
    <source>
        <dbReference type="Proteomes" id="UP001153076"/>
    </source>
</evidence>
<protein>
    <submittedName>
        <fullName evidence="2">Uncharacterized protein</fullName>
    </submittedName>
</protein>
<accession>A0A9Q1K5Q0</accession>
<dbReference type="AlphaFoldDB" id="A0A9Q1K5Q0"/>
<gene>
    <name evidence="2" type="ORF">Cgig2_024075</name>
</gene>
<name>A0A9Q1K5Q0_9CARY</name>
<keyword evidence="1" id="KW-0175">Coiled coil</keyword>
<reference evidence="2" key="1">
    <citation type="submission" date="2022-04" db="EMBL/GenBank/DDBJ databases">
        <title>Carnegiea gigantea Genome sequencing and assembly v2.</title>
        <authorList>
            <person name="Copetti D."/>
            <person name="Sanderson M.J."/>
            <person name="Burquez A."/>
            <person name="Wojciechowski M.F."/>
        </authorList>
    </citation>
    <scope>NUCLEOTIDE SEQUENCE</scope>
    <source>
        <strain evidence="2">SGP5-SGP5p</strain>
        <tissue evidence="2">Aerial part</tissue>
    </source>
</reference>
<feature type="coiled-coil region" evidence="1">
    <location>
        <begin position="191"/>
        <end position="225"/>
    </location>
</feature>
<organism evidence="2 3">
    <name type="scientific">Carnegiea gigantea</name>
    <dbReference type="NCBI Taxonomy" id="171969"/>
    <lineage>
        <taxon>Eukaryota</taxon>
        <taxon>Viridiplantae</taxon>
        <taxon>Streptophyta</taxon>
        <taxon>Embryophyta</taxon>
        <taxon>Tracheophyta</taxon>
        <taxon>Spermatophyta</taxon>
        <taxon>Magnoliopsida</taxon>
        <taxon>eudicotyledons</taxon>
        <taxon>Gunneridae</taxon>
        <taxon>Pentapetalae</taxon>
        <taxon>Caryophyllales</taxon>
        <taxon>Cactineae</taxon>
        <taxon>Cactaceae</taxon>
        <taxon>Cactoideae</taxon>
        <taxon>Echinocereeae</taxon>
        <taxon>Carnegiea</taxon>
    </lineage>
</organism>